<accession>A0A9Q3J9M2</accession>
<dbReference type="PANTHER" id="PTHR43220:SF18">
    <property type="entry name" value="TRANSMEMBRANE PROTEIN 41B"/>
    <property type="match status" value="1"/>
</dbReference>
<feature type="compositionally biased region" description="Polar residues" evidence="6">
    <location>
        <begin position="1"/>
        <end position="11"/>
    </location>
</feature>
<comment type="subcellular location">
    <subcellularLocation>
        <location evidence="1">Membrane</location>
        <topology evidence="1">Multi-pass membrane protein</topology>
    </subcellularLocation>
</comment>
<dbReference type="InterPro" id="IPR032816">
    <property type="entry name" value="VTT_dom"/>
</dbReference>
<evidence type="ECO:0000256" key="2">
    <source>
        <dbReference type="ARBA" id="ARBA00022692"/>
    </source>
</evidence>
<keyword evidence="3 7" id="KW-1133">Transmembrane helix</keyword>
<feature type="region of interest" description="Disordered" evidence="6">
    <location>
        <begin position="1"/>
        <end position="78"/>
    </location>
</feature>
<comment type="caution">
    <text evidence="9">The sequence shown here is derived from an EMBL/GenBank/DDBJ whole genome shotgun (WGS) entry which is preliminary data.</text>
</comment>
<feature type="transmembrane region" description="Helical" evidence="7">
    <location>
        <begin position="382"/>
        <end position="402"/>
    </location>
</feature>
<feature type="transmembrane region" description="Helical" evidence="7">
    <location>
        <begin position="423"/>
        <end position="443"/>
    </location>
</feature>
<feature type="transmembrane region" description="Helical" evidence="7">
    <location>
        <begin position="264"/>
        <end position="288"/>
    </location>
</feature>
<evidence type="ECO:0000256" key="6">
    <source>
        <dbReference type="SAM" id="MobiDB-lite"/>
    </source>
</evidence>
<organism evidence="9 10">
    <name type="scientific">Austropuccinia psidii MF-1</name>
    <dbReference type="NCBI Taxonomy" id="1389203"/>
    <lineage>
        <taxon>Eukaryota</taxon>
        <taxon>Fungi</taxon>
        <taxon>Dikarya</taxon>
        <taxon>Basidiomycota</taxon>
        <taxon>Pucciniomycotina</taxon>
        <taxon>Pucciniomycetes</taxon>
        <taxon>Pucciniales</taxon>
        <taxon>Sphaerophragmiaceae</taxon>
        <taxon>Austropuccinia</taxon>
    </lineage>
</organism>
<name>A0A9Q3J9M2_9BASI</name>
<protein>
    <recommendedName>
        <fullName evidence="8">VTT domain-containing protein</fullName>
    </recommendedName>
</protein>
<dbReference type="Proteomes" id="UP000765509">
    <property type="component" value="Unassembled WGS sequence"/>
</dbReference>
<gene>
    <name evidence="9" type="ORF">O181_098645</name>
</gene>
<dbReference type="Pfam" id="PF09335">
    <property type="entry name" value="VTT_dom"/>
    <property type="match status" value="1"/>
</dbReference>
<dbReference type="GO" id="GO:0000045">
    <property type="term" value="P:autophagosome assembly"/>
    <property type="evidence" value="ECO:0007669"/>
    <property type="project" value="TreeGrafter"/>
</dbReference>
<feature type="domain" description="VTT" evidence="8">
    <location>
        <begin position="281"/>
        <end position="404"/>
    </location>
</feature>
<evidence type="ECO:0000313" key="10">
    <source>
        <dbReference type="Proteomes" id="UP000765509"/>
    </source>
</evidence>
<evidence type="ECO:0000256" key="4">
    <source>
        <dbReference type="ARBA" id="ARBA00023136"/>
    </source>
</evidence>
<dbReference type="GO" id="GO:0005789">
    <property type="term" value="C:endoplasmic reticulum membrane"/>
    <property type="evidence" value="ECO:0007669"/>
    <property type="project" value="TreeGrafter"/>
</dbReference>
<keyword evidence="4 7" id="KW-0472">Membrane</keyword>
<comment type="similarity">
    <text evidence="5">Belongs to the TMEM41 family.</text>
</comment>
<feature type="transmembrane region" description="Helical" evidence="7">
    <location>
        <begin position="352"/>
        <end position="370"/>
    </location>
</feature>
<feature type="transmembrane region" description="Helical" evidence="7">
    <location>
        <begin position="203"/>
        <end position="226"/>
    </location>
</feature>
<evidence type="ECO:0000256" key="7">
    <source>
        <dbReference type="SAM" id="Phobius"/>
    </source>
</evidence>
<dbReference type="OrthoDB" id="3364966at2759"/>
<evidence type="ECO:0000256" key="1">
    <source>
        <dbReference type="ARBA" id="ARBA00004141"/>
    </source>
</evidence>
<evidence type="ECO:0000256" key="5">
    <source>
        <dbReference type="ARBA" id="ARBA00025797"/>
    </source>
</evidence>
<evidence type="ECO:0000256" key="3">
    <source>
        <dbReference type="ARBA" id="ARBA00022989"/>
    </source>
</evidence>
<feature type="compositionally biased region" description="Basic residues" evidence="6">
    <location>
        <begin position="29"/>
        <end position="42"/>
    </location>
</feature>
<sequence>MNSLQLLNPTASPEVGITPTLSSSNLYHHTNHQNNHHHHHQQQQRQQSISQQQQHHHHHHPNLNQNQTHFDLSHSSHHQLNLNLSSSASISSSSKAKITLNSLAFNPSPSQASFPPLISSSRSKPLTISPSILSSNSNSNSFNNQISPIISPSLKPINHSNLLPIHSNNVNPTLIHSSLISIINPFNSSNFISISKNHPILTITLHLFTLLFTSAFIIALTIWIILPPIDPKDLSSLRIPTNLNALKNLNNLLQSYKAENYYRVLNSFILIYLFLQTFSLPGSMYLSILAGAMFGIRVGLPLVCCCVATGAMLCYLLSYSLASKLVLHSNCLRKRLENWKSKLSTKTNKFDLFIYLILIRISPLPPHWVVNLLAPHVGINPSLFWFTTFLGILPISLIHTQLGTTLDKIVQNDQLSFFNSKNLTGLTLVAIAIMIPVFIRWYFINDCPNQSSTLSPLNNQTQARSIPSRLSISFDEDDESDQHIAFRAKLRNLNGQTYESIPDNSSIFNIKITQPKSKSTNLQSKLNLIISKSTSPSSSSSNNSNLKS</sequence>
<feature type="transmembrane region" description="Helical" evidence="7">
    <location>
        <begin position="294"/>
        <end position="317"/>
    </location>
</feature>
<keyword evidence="2 7" id="KW-0812">Transmembrane</keyword>
<dbReference type="PANTHER" id="PTHR43220">
    <property type="match status" value="1"/>
</dbReference>
<evidence type="ECO:0000259" key="8">
    <source>
        <dbReference type="Pfam" id="PF09335"/>
    </source>
</evidence>
<feature type="compositionally biased region" description="Low complexity" evidence="6">
    <location>
        <begin position="43"/>
        <end position="53"/>
    </location>
</feature>
<dbReference type="EMBL" id="AVOT02067371">
    <property type="protein sequence ID" value="MBW0558930.1"/>
    <property type="molecule type" value="Genomic_DNA"/>
</dbReference>
<reference evidence="9" key="1">
    <citation type="submission" date="2021-03" db="EMBL/GenBank/DDBJ databases">
        <title>Draft genome sequence of rust myrtle Austropuccinia psidii MF-1, a brazilian biotype.</title>
        <authorList>
            <person name="Quecine M.C."/>
            <person name="Pachon D.M.R."/>
            <person name="Bonatelli M.L."/>
            <person name="Correr F.H."/>
            <person name="Franceschini L.M."/>
            <person name="Leite T.F."/>
            <person name="Margarido G.R.A."/>
            <person name="Almeida C.A."/>
            <person name="Ferrarezi J.A."/>
            <person name="Labate C.A."/>
        </authorList>
    </citation>
    <scope>NUCLEOTIDE SEQUENCE</scope>
    <source>
        <strain evidence="9">MF-1</strain>
    </source>
</reference>
<evidence type="ECO:0000313" key="9">
    <source>
        <dbReference type="EMBL" id="MBW0558930.1"/>
    </source>
</evidence>
<dbReference type="AlphaFoldDB" id="A0A9Q3J9M2"/>
<dbReference type="SUPFAM" id="SSF81995">
    <property type="entry name" value="beta-sandwich domain of Sec23/24"/>
    <property type="match status" value="1"/>
</dbReference>
<proteinExistence type="inferred from homology"/>
<keyword evidence="10" id="KW-1185">Reference proteome</keyword>
<dbReference type="InterPro" id="IPR045014">
    <property type="entry name" value="TM41A/B"/>
</dbReference>